<dbReference type="InterPro" id="IPR004183">
    <property type="entry name" value="Xdiol_dOase_suB"/>
</dbReference>
<dbReference type="Gene3D" id="3.40.830.10">
    <property type="entry name" value="LigB-like"/>
    <property type="match status" value="1"/>
</dbReference>
<comment type="cofactor">
    <cofactor evidence="1">
        <name>Zn(2+)</name>
        <dbReference type="ChEBI" id="CHEBI:29105"/>
    </cofactor>
</comment>
<keyword evidence="8" id="KW-1185">Reference proteome</keyword>
<dbReference type="Proteomes" id="UP000051841">
    <property type="component" value="Unassembled WGS sequence"/>
</dbReference>
<accession>A0A0R2HID8</accession>
<dbReference type="RefSeq" id="WP_031589559.1">
    <property type="nucleotide sequence ID" value="NZ_JNKN01000028.1"/>
</dbReference>
<gene>
    <name evidence="7" type="ORF">IV49_GL000888</name>
</gene>
<dbReference type="PANTHER" id="PTHR30096:SF0">
    <property type="entry name" value="4,5-DOPA DIOXYGENASE EXTRADIOL-LIKE PROTEIN"/>
    <property type="match status" value="1"/>
</dbReference>
<evidence type="ECO:0000256" key="1">
    <source>
        <dbReference type="ARBA" id="ARBA00001947"/>
    </source>
</evidence>
<dbReference type="CDD" id="cd07363">
    <property type="entry name" value="45_DOPA_Dioxygenase"/>
    <property type="match status" value="1"/>
</dbReference>
<comment type="similarity">
    <text evidence="2">Belongs to the DODA-type extradiol aromatic ring-opening dioxygenase family.</text>
</comment>
<sequence>MILPTLFVGHGDPMIALKDNENTRTFARIGEYILNNYEKPRAILMISGHWYKNETYIQSASKPKQIFDMYGFPDELYQVEYQVEGYPPLTRRIQDMLGEHVKINDEWGIDHGAWTILKHMFPNHDIPVVQLSVNARLDEQGSFLLGQLLRELREEGILIIGSGNVVHNLREVDWNNTKGTYMADAFDLYIKEAIIQKDYEKVIHFKEHKYAKYAVPTNNHFLPLLYILGASVNDHVTVFNEYRELGSMSMTTYLFELK</sequence>
<dbReference type="Pfam" id="PF02900">
    <property type="entry name" value="LigB"/>
    <property type="match status" value="1"/>
</dbReference>
<dbReference type="AlphaFoldDB" id="A0A0R2HID8"/>
<dbReference type="PATRIC" id="fig|1410657.5.peg.926"/>
<dbReference type="EMBL" id="JQBL01000022">
    <property type="protein sequence ID" value="KRN49708.1"/>
    <property type="molecule type" value="Genomic_DNA"/>
</dbReference>
<keyword evidence="4" id="KW-0862">Zinc</keyword>
<dbReference type="GO" id="GO:0008198">
    <property type="term" value="F:ferrous iron binding"/>
    <property type="evidence" value="ECO:0007669"/>
    <property type="project" value="InterPro"/>
</dbReference>
<dbReference type="PIRSF" id="PIRSF006157">
    <property type="entry name" value="Doxgns_DODA"/>
    <property type="match status" value="1"/>
</dbReference>
<protein>
    <recommendedName>
        <fullName evidence="6">Extradiol ring-cleavage dioxygenase class III enzyme subunit B domain-containing protein</fullName>
    </recommendedName>
</protein>
<evidence type="ECO:0000256" key="5">
    <source>
        <dbReference type="ARBA" id="ARBA00023002"/>
    </source>
</evidence>
<proteinExistence type="inferred from homology"/>
<dbReference type="InterPro" id="IPR014436">
    <property type="entry name" value="Extradiol_dOase_DODA"/>
</dbReference>
<evidence type="ECO:0000256" key="3">
    <source>
        <dbReference type="ARBA" id="ARBA00022723"/>
    </source>
</evidence>
<reference evidence="7 8" key="1">
    <citation type="journal article" date="2015" name="Genome Announc.">
        <title>Expanding the biotechnology potential of lactobacilli through comparative genomics of 213 strains and associated genera.</title>
        <authorList>
            <person name="Sun Z."/>
            <person name="Harris H.M."/>
            <person name="McCann A."/>
            <person name="Guo C."/>
            <person name="Argimon S."/>
            <person name="Zhang W."/>
            <person name="Yang X."/>
            <person name="Jeffery I.B."/>
            <person name="Cooney J.C."/>
            <person name="Kagawa T.F."/>
            <person name="Liu W."/>
            <person name="Song Y."/>
            <person name="Salvetti E."/>
            <person name="Wrobel A."/>
            <person name="Rasinkangas P."/>
            <person name="Parkhill J."/>
            <person name="Rea M.C."/>
            <person name="O'Sullivan O."/>
            <person name="Ritari J."/>
            <person name="Douillard F.P."/>
            <person name="Paul Ross R."/>
            <person name="Yang R."/>
            <person name="Briner A.E."/>
            <person name="Felis G.E."/>
            <person name="de Vos W.M."/>
            <person name="Barrangou R."/>
            <person name="Klaenhammer T.R."/>
            <person name="Caufield P.W."/>
            <person name="Cui Y."/>
            <person name="Zhang H."/>
            <person name="O'Toole P.W."/>
        </authorList>
    </citation>
    <scope>NUCLEOTIDE SEQUENCE [LARGE SCALE GENOMIC DNA]</scope>
    <source>
        <strain evidence="7 8">DSM 20405</strain>
    </source>
</reference>
<keyword evidence="3" id="KW-0479">Metal-binding</keyword>
<name>A0A0R2HID8_9FIRM</name>
<dbReference type="PANTHER" id="PTHR30096">
    <property type="entry name" value="4,5-DOPA DIOXYGENASE EXTRADIOL-LIKE PROTEIN"/>
    <property type="match status" value="1"/>
</dbReference>
<evidence type="ECO:0000313" key="7">
    <source>
        <dbReference type="EMBL" id="KRN49708.1"/>
    </source>
</evidence>
<evidence type="ECO:0000256" key="4">
    <source>
        <dbReference type="ARBA" id="ARBA00022833"/>
    </source>
</evidence>
<organism evidence="7 8">
    <name type="scientific">Kandleria vitulina DSM 20405</name>
    <dbReference type="NCBI Taxonomy" id="1410657"/>
    <lineage>
        <taxon>Bacteria</taxon>
        <taxon>Bacillati</taxon>
        <taxon>Bacillota</taxon>
        <taxon>Erysipelotrichia</taxon>
        <taxon>Erysipelotrichales</taxon>
        <taxon>Coprobacillaceae</taxon>
        <taxon>Kandleria</taxon>
    </lineage>
</organism>
<evidence type="ECO:0000313" key="8">
    <source>
        <dbReference type="Proteomes" id="UP000051841"/>
    </source>
</evidence>
<dbReference type="SUPFAM" id="SSF53213">
    <property type="entry name" value="LigB-like"/>
    <property type="match status" value="1"/>
</dbReference>
<feature type="domain" description="Extradiol ring-cleavage dioxygenase class III enzyme subunit B" evidence="6">
    <location>
        <begin position="8"/>
        <end position="253"/>
    </location>
</feature>
<evidence type="ECO:0000259" key="6">
    <source>
        <dbReference type="Pfam" id="PF02900"/>
    </source>
</evidence>
<keyword evidence="5" id="KW-0560">Oxidoreductase</keyword>
<dbReference type="GO" id="GO:0016702">
    <property type="term" value="F:oxidoreductase activity, acting on single donors with incorporation of molecular oxygen, incorporation of two atoms of oxygen"/>
    <property type="evidence" value="ECO:0007669"/>
    <property type="project" value="UniProtKB-ARBA"/>
</dbReference>
<dbReference type="GO" id="GO:0008270">
    <property type="term" value="F:zinc ion binding"/>
    <property type="evidence" value="ECO:0007669"/>
    <property type="project" value="InterPro"/>
</dbReference>
<evidence type="ECO:0000256" key="2">
    <source>
        <dbReference type="ARBA" id="ARBA00007581"/>
    </source>
</evidence>
<comment type="caution">
    <text evidence="7">The sequence shown here is derived from an EMBL/GenBank/DDBJ whole genome shotgun (WGS) entry which is preliminary data.</text>
</comment>